<proteinExistence type="predicted"/>
<reference evidence="1 2" key="1">
    <citation type="journal article" date="2019" name="Sci. Rep.">
        <title>Orb-weaving spider Araneus ventricosus genome elucidates the spidroin gene catalogue.</title>
        <authorList>
            <person name="Kono N."/>
            <person name="Nakamura H."/>
            <person name="Ohtoshi R."/>
            <person name="Moran D.A.P."/>
            <person name="Shinohara A."/>
            <person name="Yoshida Y."/>
            <person name="Fujiwara M."/>
            <person name="Mori M."/>
            <person name="Tomita M."/>
            <person name="Arakawa K."/>
        </authorList>
    </citation>
    <scope>NUCLEOTIDE SEQUENCE [LARGE SCALE GENOMIC DNA]</scope>
</reference>
<evidence type="ECO:0000313" key="2">
    <source>
        <dbReference type="Proteomes" id="UP000499080"/>
    </source>
</evidence>
<evidence type="ECO:0000313" key="1">
    <source>
        <dbReference type="EMBL" id="GBM29625.1"/>
    </source>
</evidence>
<comment type="caution">
    <text evidence="1">The sequence shown here is derived from an EMBL/GenBank/DDBJ whole genome shotgun (WGS) entry which is preliminary data.</text>
</comment>
<gene>
    <name evidence="1" type="ORF">AVEN_130100_1</name>
</gene>
<accession>A0A4Y2EP01</accession>
<sequence>MYVGLLEDKSYLGGQMVSRWYGAEVWRRCIRKGAVNVSSERVSKWRGPSQNSPRVVSKNTLFITEQISSAKGLHYLLVACCEQLEGEASLGVITVVEVFSFIVWTVETKIIRTLLPLQSENTVIFVLTCAHLHNFLRKSQSSTASYSPPGTFNSDHTATKILVLVSGGWKECSWEQY</sequence>
<keyword evidence="2" id="KW-1185">Reference proteome</keyword>
<dbReference type="AlphaFoldDB" id="A0A4Y2EP01"/>
<name>A0A4Y2EP01_ARAVE</name>
<dbReference type="Proteomes" id="UP000499080">
    <property type="component" value="Unassembled WGS sequence"/>
</dbReference>
<protein>
    <submittedName>
        <fullName evidence="1">Uncharacterized protein</fullName>
    </submittedName>
</protein>
<organism evidence="1 2">
    <name type="scientific">Araneus ventricosus</name>
    <name type="common">Orbweaver spider</name>
    <name type="synonym">Epeira ventricosa</name>
    <dbReference type="NCBI Taxonomy" id="182803"/>
    <lineage>
        <taxon>Eukaryota</taxon>
        <taxon>Metazoa</taxon>
        <taxon>Ecdysozoa</taxon>
        <taxon>Arthropoda</taxon>
        <taxon>Chelicerata</taxon>
        <taxon>Arachnida</taxon>
        <taxon>Araneae</taxon>
        <taxon>Araneomorphae</taxon>
        <taxon>Entelegynae</taxon>
        <taxon>Araneoidea</taxon>
        <taxon>Araneidae</taxon>
        <taxon>Araneus</taxon>
    </lineage>
</organism>
<dbReference type="EMBL" id="BGPR01000640">
    <property type="protein sequence ID" value="GBM29625.1"/>
    <property type="molecule type" value="Genomic_DNA"/>
</dbReference>